<dbReference type="InterPro" id="IPR038461">
    <property type="entry name" value="Schlafen_AlbA_2_dom_sf"/>
</dbReference>
<protein>
    <submittedName>
        <fullName evidence="2">Divergent AAA domain protein</fullName>
    </submittedName>
</protein>
<name>A0A015ZKU3_BACFG</name>
<reference evidence="2 3" key="1">
    <citation type="submission" date="2014-02" db="EMBL/GenBank/DDBJ databases">
        <authorList>
            <person name="Sears C."/>
            <person name="Carroll K."/>
            <person name="Sack B.R."/>
            <person name="Qadri F."/>
            <person name="Myers L.L."/>
            <person name="Chung G.-T."/>
            <person name="Escheverria P."/>
            <person name="Fraser C.M."/>
            <person name="Sadzewicz L."/>
            <person name="Shefchek K.A."/>
            <person name="Tallon L."/>
            <person name="Das S.P."/>
            <person name="Daugherty S."/>
            <person name="Mongodin E.F."/>
        </authorList>
    </citation>
    <scope>NUCLEOTIDE SEQUENCE [LARGE SCALE GENOMIC DNA]</scope>
    <source>
        <strain evidence="2 3">2-F-2 #4</strain>
    </source>
</reference>
<feature type="domain" description="Schlafen AlbA-2" evidence="1">
    <location>
        <begin position="11"/>
        <end position="129"/>
    </location>
</feature>
<dbReference type="Pfam" id="PF04326">
    <property type="entry name" value="SLFN_AlbA_2"/>
    <property type="match status" value="1"/>
</dbReference>
<accession>A0A015ZKU3</accession>
<dbReference type="EMBL" id="JGDM01000042">
    <property type="protein sequence ID" value="EXZ45042.1"/>
    <property type="molecule type" value="Genomic_DNA"/>
</dbReference>
<proteinExistence type="predicted"/>
<dbReference type="PATRIC" id="fig|1339280.3.peg.1693"/>
<evidence type="ECO:0000259" key="1">
    <source>
        <dbReference type="Pfam" id="PF04326"/>
    </source>
</evidence>
<evidence type="ECO:0000313" key="2">
    <source>
        <dbReference type="EMBL" id="EXZ45042.1"/>
    </source>
</evidence>
<dbReference type="AlphaFoldDB" id="A0A015ZKU3"/>
<dbReference type="Gene3D" id="3.30.950.30">
    <property type="entry name" value="Schlafen, AAA domain"/>
    <property type="match status" value="1"/>
</dbReference>
<evidence type="ECO:0000313" key="3">
    <source>
        <dbReference type="Proteomes" id="UP000022272"/>
    </source>
</evidence>
<dbReference type="PANTHER" id="PTHR30595:SF6">
    <property type="entry name" value="SCHLAFEN ALBA-2 DOMAIN-CONTAINING PROTEIN"/>
    <property type="match status" value="1"/>
</dbReference>
<gene>
    <name evidence="2" type="ORF">M076_1759</name>
</gene>
<dbReference type="Proteomes" id="UP000022272">
    <property type="component" value="Unassembled WGS sequence"/>
</dbReference>
<sequence>MNIKEILNQSEGRRLEFKAELPEHSDLAKTVVAFANDAGGDLYIGVADDPREVVGLDEDKLVTIEEKISNIIFDRCYPAILPEIKFISEENKHLIQVTVFRGSTPPYYLKEKGKLQGTFIRVGSANRLADEAIISELERRRRNISFDSEVIPDKPVNDLNIDGFKAIFKEKTGEELSDQCVDSILGRPVAQLVVSLCKGGVCSF</sequence>
<dbReference type="PANTHER" id="PTHR30595">
    <property type="entry name" value="GLPR-RELATED TRANSCRIPTIONAL REPRESSOR"/>
    <property type="match status" value="1"/>
</dbReference>
<dbReference type="InterPro" id="IPR007421">
    <property type="entry name" value="Schlafen_AlbA_2_dom"/>
</dbReference>
<organism evidence="2 3">
    <name type="scientific">Bacteroides fragilis str. 2-F-2 #4</name>
    <dbReference type="NCBI Taxonomy" id="1339280"/>
    <lineage>
        <taxon>Bacteria</taxon>
        <taxon>Pseudomonadati</taxon>
        <taxon>Bacteroidota</taxon>
        <taxon>Bacteroidia</taxon>
        <taxon>Bacteroidales</taxon>
        <taxon>Bacteroidaceae</taxon>
        <taxon>Bacteroides</taxon>
    </lineage>
</organism>
<comment type="caution">
    <text evidence="2">The sequence shown here is derived from an EMBL/GenBank/DDBJ whole genome shotgun (WGS) entry which is preliminary data.</text>
</comment>